<dbReference type="EMBL" id="JAGRRH010000023">
    <property type="protein sequence ID" value="KAG7344101.1"/>
    <property type="molecule type" value="Genomic_DNA"/>
</dbReference>
<proteinExistence type="predicted"/>
<comment type="caution">
    <text evidence="1">The sequence shown here is derived from an EMBL/GenBank/DDBJ whole genome shotgun (WGS) entry which is preliminary data.</text>
</comment>
<gene>
    <name evidence="1" type="ORF">IV203_022109</name>
</gene>
<protein>
    <submittedName>
        <fullName evidence="1">Uncharacterized protein</fullName>
    </submittedName>
</protein>
<keyword evidence="2" id="KW-1185">Reference proteome</keyword>
<evidence type="ECO:0000313" key="1">
    <source>
        <dbReference type="EMBL" id="KAG7344101.1"/>
    </source>
</evidence>
<reference evidence="1" key="1">
    <citation type="journal article" date="2021" name="Sci. Rep.">
        <title>Diploid genomic architecture of Nitzschia inconspicua, an elite biomass production diatom.</title>
        <authorList>
            <person name="Oliver A."/>
            <person name="Podell S."/>
            <person name="Pinowska A."/>
            <person name="Traller J.C."/>
            <person name="Smith S.R."/>
            <person name="McClure R."/>
            <person name="Beliaev A."/>
            <person name="Bohutskyi P."/>
            <person name="Hill E.A."/>
            <person name="Rabines A."/>
            <person name="Zheng H."/>
            <person name="Allen L.Z."/>
            <person name="Kuo A."/>
            <person name="Grigoriev I.V."/>
            <person name="Allen A.E."/>
            <person name="Hazlebeck D."/>
            <person name="Allen E.E."/>
        </authorList>
    </citation>
    <scope>NUCLEOTIDE SEQUENCE</scope>
    <source>
        <strain evidence="1">Hildebrandi</strain>
    </source>
</reference>
<dbReference type="Proteomes" id="UP000693970">
    <property type="component" value="Unassembled WGS sequence"/>
</dbReference>
<organism evidence="1 2">
    <name type="scientific">Nitzschia inconspicua</name>
    <dbReference type="NCBI Taxonomy" id="303405"/>
    <lineage>
        <taxon>Eukaryota</taxon>
        <taxon>Sar</taxon>
        <taxon>Stramenopiles</taxon>
        <taxon>Ochrophyta</taxon>
        <taxon>Bacillariophyta</taxon>
        <taxon>Bacillariophyceae</taxon>
        <taxon>Bacillariophycidae</taxon>
        <taxon>Bacillariales</taxon>
        <taxon>Bacillariaceae</taxon>
        <taxon>Nitzschia</taxon>
    </lineage>
</organism>
<accession>A0A9K3KIX4</accession>
<evidence type="ECO:0000313" key="2">
    <source>
        <dbReference type="Proteomes" id="UP000693970"/>
    </source>
</evidence>
<sequence length="108" mass="11559">MNNVLVLGFDVPSNAIGLIVMPCQSHCIVRTLLQESYIDPETLTPTLKATTAAPFAASSDEDVCVSLCHIISLPVSMGDGVLIPGWNPEISYRSTKVTISPTAIQEFP</sequence>
<name>A0A9K3KIX4_9STRA</name>
<reference evidence="1" key="2">
    <citation type="submission" date="2021-04" db="EMBL/GenBank/DDBJ databases">
        <authorList>
            <person name="Podell S."/>
        </authorList>
    </citation>
    <scope>NUCLEOTIDE SEQUENCE</scope>
    <source>
        <strain evidence="1">Hildebrandi</strain>
    </source>
</reference>
<dbReference type="AlphaFoldDB" id="A0A9K3KIX4"/>